<dbReference type="AlphaFoldDB" id="A0A1I5ADV9"/>
<dbReference type="Gene3D" id="3.30.1390.10">
    <property type="match status" value="1"/>
</dbReference>
<dbReference type="PANTHER" id="PTHR33473">
    <property type="entry name" value="ATP-DEPENDENT CLP PROTEASE ADAPTER PROTEIN CLPS1, CHLOROPLASTIC"/>
    <property type="match status" value="1"/>
</dbReference>
<comment type="function">
    <text evidence="1">Involved in the modulation of the specificity of the ClpAP-mediated ATP-dependent protein degradation.</text>
</comment>
<keyword evidence="4" id="KW-1185">Reference proteome</keyword>
<keyword evidence="3" id="KW-0645">Protease</keyword>
<organism evidence="3 4">
    <name type="scientific">Xenorhabdus japonica</name>
    <dbReference type="NCBI Taxonomy" id="53341"/>
    <lineage>
        <taxon>Bacteria</taxon>
        <taxon>Pseudomonadati</taxon>
        <taxon>Pseudomonadota</taxon>
        <taxon>Gammaproteobacteria</taxon>
        <taxon>Enterobacterales</taxon>
        <taxon>Morganellaceae</taxon>
        <taxon>Xenorhabdus</taxon>
    </lineage>
</organism>
<dbReference type="OrthoDB" id="9796121at2"/>
<dbReference type="EMBL" id="FOVO01000011">
    <property type="protein sequence ID" value="SFN60399.1"/>
    <property type="molecule type" value="Genomic_DNA"/>
</dbReference>
<dbReference type="NCBIfam" id="NF000672">
    <property type="entry name" value="PRK00033.1-5"/>
    <property type="match status" value="1"/>
</dbReference>
<evidence type="ECO:0000259" key="2">
    <source>
        <dbReference type="Pfam" id="PF02617"/>
    </source>
</evidence>
<accession>A0A1I5ADV9</accession>
<reference evidence="4" key="1">
    <citation type="submission" date="2016-10" db="EMBL/GenBank/DDBJ databases">
        <authorList>
            <person name="Varghese N."/>
            <person name="Submissions S."/>
        </authorList>
    </citation>
    <scope>NUCLEOTIDE SEQUENCE [LARGE SCALE GENOMIC DNA]</scope>
    <source>
        <strain evidence="4">DSM 16522</strain>
    </source>
</reference>
<evidence type="ECO:0000313" key="4">
    <source>
        <dbReference type="Proteomes" id="UP000199011"/>
    </source>
</evidence>
<dbReference type="GO" id="GO:0008233">
    <property type="term" value="F:peptidase activity"/>
    <property type="evidence" value="ECO:0007669"/>
    <property type="project" value="UniProtKB-KW"/>
</dbReference>
<keyword evidence="3" id="KW-0378">Hydrolase</keyword>
<dbReference type="Pfam" id="PF02617">
    <property type="entry name" value="ClpS"/>
    <property type="match status" value="1"/>
</dbReference>
<dbReference type="GO" id="GO:0006508">
    <property type="term" value="P:proteolysis"/>
    <property type="evidence" value="ECO:0007669"/>
    <property type="project" value="UniProtKB-UniRule"/>
</dbReference>
<dbReference type="FunFam" id="3.30.1390.10:FF:000002">
    <property type="entry name" value="ATP-dependent Clp protease adapter protein ClpS"/>
    <property type="match status" value="1"/>
</dbReference>
<dbReference type="PANTHER" id="PTHR33473:SF19">
    <property type="entry name" value="ATP-DEPENDENT CLP PROTEASE ADAPTER PROTEIN CLPS"/>
    <property type="match status" value="1"/>
</dbReference>
<evidence type="ECO:0000313" key="3">
    <source>
        <dbReference type="EMBL" id="SFN60399.1"/>
    </source>
</evidence>
<dbReference type="InterPro" id="IPR014719">
    <property type="entry name" value="Ribosomal_bL12_C/ClpS-like"/>
</dbReference>
<dbReference type="Proteomes" id="UP000199011">
    <property type="component" value="Unassembled WGS sequence"/>
</dbReference>
<dbReference type="GO" id="GO:0030163">
    <property type="term" value="P:protein catabolic process"/>
    <property type="evidence" value="ECO:0007669"/>
    <property type="project" value="InterPro"/>
</dbReference>
<protein>
    <recommendedName>
        <fullName evidence="1">ATP-dependent Clp protease adapter protein ClpS</fullName>
    </recommendedName>
</protein>
<dbReference type="InterPro" id="IPR003769">
    <property type="entry name" value="ClpS_core"/>
</dbReference>
<comment type="similarity">
    <text evidence="1">Belongs to the ClpS family.</text>
</comment>
<dbReference type="STRING" id="53341.SAMN05421579_11127"/>
<dbReference type="RefSeq" id="WP_092518886.1">
    <property type="nucleotide sequence ID" value="NZ_CAWRAH010000089.1"/>
</dbReference>
<name>A0A1I5ADV9_9GAMM</name>
<dbReference type="HAMAP" id="MF_00302">
    <property type="entry name" value="ClpS"/>
    <property type="match status" value="1"/>
</dbReference>
<dbReference type="NCBIfam" id="NF000670">
    <property type="entry name" value="PRK00033.1-3"/>
    <property type="match status" value="1"/>
</dbReference>
<proteinExistence type="inferred from homology"/>
<evidence type="ECO:0000256" key="1">
    <source>
        <dbReference type="HAMAP-Rule" id="MF_00302"/>
    </source>
</evidence>
<gene>
    <name evidence="1" type="primary">clpS</name>
    <name evidence="3" type="ORF">SAMN05421579_11127</name>
</gene>
<dbReference type="InterPro" id="IPR022935">
    <property type="entry name" value="ClpS"/>
</dbReference>
<dbReference type="SUPFAM" id="SSF54736">
    <property type="entry name" value="ClpS-like"/>
    <property type="match status" value="1"/>
</dbReference>
<comment type="subunit">
    <text evidence="1">Binds to the N-terminal domain of the chaperone ClpA.</text>
</comment>
<feature type="domain" description="Adaptor protein ClpS core" evidence="2">
    <location>
        <begin position="24"/>
        <end position="102"/>
    </location>
</feature>
<sequence length="106" mass="12253">MTEFYNTLKIEEFIGDEAKQKLQPPSMYKVILNNDDYTPMEFVVDVLQKFFSYDVERATQLMLDVHQKGKAVCGIYTAEVAETKAAQVNMYAKEHEHPLLCTLEKV</sequence>